<proteinExistence type="predicted"/>
<dbReference type="OrthoDB" id="9801997at2"/>
<accession>A0A545U9N5</accession>
<gene>
    <name evidence="2" type="ORF">FKG94_01120</name>
</gene>
<organism evidence="2 3">
    <name type="scientific">Exilibacterium tricleocarpae</name>
    <dbReference type="NCBI Taxonomy" id="2591008"/>
    <lineage>
        <taxon>Bacteria</taxon>
        <taxon>Pseudomonadati</taxon>
        <taxon>Pseudomonadota</taxon>
        <taxon>Gammaproteobacteria</taxon>
        <taxon>Cellvibrionales</taxon>
        <taxon>Cellvibrionaceae</taxon>
        <taxon>Exilibacterium</taxon>
    </lineage>
</organism>
<feature type="domain" description="Carboxymuconolactone decarboxylase-like" evidence="1">
    <location>
        <begin position="11"/>
        <end position="92"/>
    </location>
</feature>
<evidence type="ECO:0000313" key="2">
    <source>
        <dbReference type="EMBL" id="TQV86185.1"/>
    </source>
</evidence>
<dbReference type="AlphaFoldDB" id="A0A545U9N5"/>
<protein>
    <submittedName>
        <fullName evidence="2">Carboxymuconolactone decarboxylase family protein</fullName>
    </submittedName>
</protein>
<dbReference type="PANTHER" id="PTHR35446:SF2">
    <property type="entry name" value="CARBOXYMUCONOLACTONE DECARBOXYLASE-LIKE DOMAIN-CONTAINING PROTEIN"/>
    <property type="match status" value="1"/>
</dbReference>
<dbReference type="InterPro" id="IPR003779">
    <property type="entry name" value="CMD-like"/>
</dbReference>
<dbReference type="Gene3D" id="1.20.1290.10">
    <property type="entry name" value="AhpD-like"/>
    <property type="match status" value="1"/>
</dbReference>
<dbReference type="Pfam" id="PF02627">
    <property type="entry name" value="CMD"/>
    <property type="match status" value="1"/>
</dbReference>
<name>A0A545U9N5_9GAMM</name>
<dbReference type="InterPro" id="IPR004675">
    <property type="entry name" value="AhpD_core"/>
</dbReference>
<reference evidence="2 3" key="1">
    <citation type="submission" date="2019-06" db="EMBL/GenBank/DDBJ databases">
        <title>Whole genome sequence for Cellvibrionaceae sp. R142.</title>
        <authorList>
            <person name="Wang G."/>
        </authorList>
    </citation>
    <scope>NUCLEOTIDE SEQUENCE [LARGE SCALE GENOMIC DNA]</scope>
    <source>
        <strain evidence="2 3">R142</strain>
    </source>
</reference>
<dbReference type="EMBL" id="VHSG01000002">
    <property type="protein sequence ID" value="TQV86185.1"/>
    <property type="molecule type" value="Genomic_DNA"/>
</dbReference>
<keyword evidence="3" id="KW-1185">Reference proteome</keyword>
<dbReference type="GO" id="GO:0051920">
    <property type="term" value="F:peroxiredoxin activity"/>
    <property type="evidence" value="ECO:0007669"/>
    <property type="project" value="InterPro"/>
</dbReference>
<dbReference type="Proteomes" id="UP000319732">
    <property type="component" value="Unassembled WGS sequence"/>
</dbReference>
<evidence type="ECO:0000313" key="3">
    <source>
        <dbReference type="Proteomes" id="UP000319732"/>
    </source>
</evidence>
<comment type="caution">
    <text evidence="2">The sequence shown here is derived from an EMBL/GenBank/DDBJ whole genome shotgun (WGS) entry which is preliminary data.</text>
</comment>
<dbReference type="InterPro" id="IPR029032">
    <property type="entry name" value="AhpD-like"/>
</dbReference>
<sequence length="141" mass="15591">MNRVNIQKIQPAAYKALLELEGYLADSRLPALLRELIRLRASQINGCSLCQGMHTEGAKKLGATDEQLVALPHWRSTDLFDEKEKAVLAVTEAVTLIADEGLPDPLYREVRKFLKAEEIAQLIVLIATINAWNRIGVATAA</sequence>
<dbReference type="RefSeq" id="WP_142902337.1">
    <property type="nucleotide sequence ID" value="NZ_ML660087.1"/>
</dbReference>
<dbReference type="SUPFAM" id="SSF69118">
    <property type="entry name" value="AhpD-like"/>
    <property type="match status" value="1"/>
</dbReference>
<dbReference type="PANTHER" id="PTHR35446">
    <property type="entry name" value="SI:CH211-175M2.5"/>
    <property type="match status" value="1"/>
</dbReference>
<evidence type="ECO:0000259" key="1">
    <source>
        <dbReference type="Pfam" id="PF02627"/>
    </source>
</evidence>
<dbReference type="NCBIfam" id="TIGR00778">
    <property type="entry name" value="ahpD_dom"/>
    <property type="match status" value="1"/>
</dbReference>